<feature type="chain" id="PRO_5037907517" description="Spondin domain-containing protein" evidence="2">
    <location>
        <begin position="20"/>
        <end position="235"/>
    </location>
</feature>
<reference evidence="3" key="1">
    <citation type="submission" date="2020-04" db="EMBL/GenBank/DDBJ databases">
        <title>Description of Shewanella salipaludis sp. nov., isolated from a salt marsh.</title>
        <authorList>
            <person name="Park S."/>
            <person name="Yoon J.-H."/>
        </authorList>
    </citation>
    <scope>NUCLEOTIDE SEQUENCE</scope>
    <source>
        <strain evidence="3">SHSM-M6</strain>
    </source>
</reference>
<dbReference type="Proteomes" id="UP000737113">
    <property type="component" value="Unassembled WGS sequence"/>
</dbReference>
<feature type="region of interest" description="Disordered" evidence="1">
    <location>
        <begin position="171"/>
        <end position="190"/>
    </location>
</feature>
<evidence type="ECO:0000256" key="1">
    <source>
        <dbReference type="SAM" id="MobiDB-lite"/>
    </source>
</evidence>
<comment type="caution">
    <text evidence="3">The sequence shown here is derived from an EMBL/GenBank/DDBJ whole genome shotgun (WGS) entry which is preliminary data.</text>
</comment>
<name>A0A972G9C0_9GAMM</name>
<accession>A0A972G9C0</accession>
<feature type="signal peptide" evidence="2">
    <location>
        <begin position="1"/>
        <end position="19"/>
    </location>
</feature>
<proteinExistence type="predicted"/>
<dbReference type="InterPro" id="IPR009465">
    <property type="entry name" value="Spondin_N"/>
</dbReference>
<evidence type="ECO:0000256" key="2">
    <source>
        <dbReference type="SAM" id="SignalP"/>
    </source>
</evidence>
<dbReference type="EMBL" id="JAAXYH010000019">
    <property type="protein sequence ID" value="NMH66945.1"/>
    <property type="molecule type" value="Genomic_DNA"/>
</dbReference>
<dbReference type="Gene3D" id="2.60.40.2130">
    <property type="entry name" value="F-spondin domain"/>
    <property type="match status" value="1"/>
</dbReference>
<gene>
    <name evidence="3" type="ORF">HC757_17445</name>
</gene>
<evidence type="ECO:0008006" key="5">
    <source>
        <dbReference type="Google" id="ProtNLM"/>
    </source>
</evidence>
<dbReference type="AlphaFoldDB" id="A0A972G9C0"/>
<protein>
    <recommendedName>
        <fullName evidence="5">Spondin domain-containing protein</fullName>
    </recommendedName>
</protein>
<keyword evidence="2" id="KW-0732">Signal</keyword>
<dbReference type="PROSITE" id="PS51257">
    <property type="entry name" value="PROKAR_LIPOPROTEIN"/>
    <property type="match status" value="1"/>
</dbReference>
<sequence>MIKLGLGSLLMAAVLGLGACSDEKPPSQAPIPSNAPVPRLYSVTVTNLTANQPLSPMAVIAHSADMSLFRVTEPASVALEKLAEGGDTTGLVALFGVSHLARGIEAIPPGMSDTVSLSIPTPLVAGLSVATMLVNTNDAFATVNGYDLRSLALGDEVDLYALAYDAGTEANSEARGTMPGPADNGEGFNAARDDVNRVHIHPGVISADDGLGDSVLSASHRFNNPVAKIKIHRSR</sequence>
<dbReference type="NCBIfam" id="NF038123">
    <property type="entry name" value="NF038123_dom"/>
    <property type="match status" value="1"/>
</dbReference>
<organism evidence="3 4">
    <name type="scientific">Shewanella salipaludis</name>
    <dbReference type="NCBI Taxonomy" id="2723052"/>
    <lineage>
        <taxon>Bacteria</taxon>
        <taxon>Pseudomonadati</taxon>
        <taxon>Pseudomonadota</taxon>
        <taxon>Gammaproteobacteria</taxon>
        <taxon>Alteromonadales</taxon>
        <taxon>Shewanellaceae</taxon>
        <taxon>Shewanella</taxon>
    </lineage>
</organism>
<evidence type="ECO:0000313" key="3">
    <source>
        <dbReference type="EMBL" id="NMH66945.1"/>
    </source>
</evidence>
<dbReference type="InterPro" id="IPR038678">
    <property type="entry name" value="Spondin_N_sf"/>
</dbReference>
<keyword evidence="4" id="KW-1185">Reference proteome</keyword>
<evidence type="ECO:0000313" key="4">
    <source>
        <dbReference type="Proteomes" id="UP000737113"/>
    </source>
</evidence>